<dbReference type="STRING" id="134849.SAMN05443668_101531"/>
<dbReference type="SUPFAM" id="SSF55729">
    <property type="entry name" value="Acyl-CoA N-acyltransferases (Nat)"/>
    <property type="match status" value="1"/>
</dbReference>
<keyword evidence="3" id="KW-1185">Reference proteome</keyword>
<protein>
    <submittedName>
        <fullName evidence="2">Acetyltransferase (GNAT) family protein</fullName>
    </submittedName>
</protein>
<feature type="domain" description="N-acetyltransferase" evidence="1">
    <location>
        <begin position="56"/>
        <end position="154"/>
    </location>
</feature>
<evidence type="ECO:0000313" key="2">
    <source>
        <dbReference type="EMBL" id="SHM41580.1"/>
    </source>
</evidence>
<gene>
    <name evidence="2" type="ORF">SAMN05443668_101531</name>
</gene>
<dbReference type="AlphaFoldDB" id="A0A1M7ILI3"/>
<dbReference type="Proteomes" id="UP000184440">
    <property type="component" value="Unassembled WGS sequence"/>
</dbReference>
<sequence length="184" mass="20449">MTPLTPTRWSARDVVAHLDEVLGVYGSAMNYSPALVEGRRGILVAHTRRPEFRAVGTFDADGRVVGFGYGYRGEPGQWWHEHVRSRLDPAGYRAWLSDCFEVVELHVAPGVQGKGIGEQQIRLLLDGVARRTTALSTPEGGESRAWRLYRRLGFLDVLRNVVFPGDDRPFAVLGRGLPLDDPTP</sequence>
<keyword evidence="2" id="KW-0808">Transferase</keyword>
<dbReference type="InterPro" id="IPR000182">
    <property type="entry name" value="GNAT_dom"/>
</dbReference>
<dbReference type="Gene3D" id="3.40.630.30">
    <property type="match status" value="1"/>
</dbReference>
<dbReference type="EMBL" id="FRCS01000001">
    <property type="protein sequence ID" value="SHM41580.1"/>
    <property type="molecule type" value="Genomic_DNA"/>
</dbReference>
<evidence type="ECO:0000259" key="1">
    <source>
        <dbReference type="Pfam" id="PF00583"/>
    </source>
</evidence>
<dbReference type="InterPro" id="IPR016181">
    <property type="entry name" value="Acyl_CoA_acyltransferase"/>
</dbReference>
<evidence type="ECO:0000313" key="3">
    <source>
        <dbReference type="Proteomes" id="UP000184440"/>
    </source>
</evidence>
<dbReference type="GO" id="GO:0016747">
    <property type="term" value="F:acyltransferase activity, transferring groups other than amino-acyl groups"/>
    <property type="evidence" value="ECO:0007669"/>
    <property type="project" value="InterPro"/>
</dbReference>
<proteinExistence type="predicted"/>
<organism evidence="2 3">
    <name type="scientific">Cryptosporangium aurantiacum</name>
    <dbReference type="NCBI Taxonomy" id="134849"/>
    <lineage>
        <taxon>Bacteria</taxon>
        <taxon>Bacillati</taxon>
        <taxon>Actinomycetota</taxon>
        <taxon>Actinomycetes</taxon>
        <taxon>Cryptosporangiales</taxon>
        <taxon>Cryptosporangiaceae</taxon>
        <taxon>Cryptosporangium</taxon>
    </lineage>
</organism>
<reference evidence="2 3" key="1">
    <citation type="submission" date="2016-11" db="EMBL/GenBank/DDBJ databases">
        <authorList>
            <person name="Jaros S."/>
            <person name="Januszkiewicz K."/>
            <person name="Wedrychowicz H."/>
        </authorList>
    </citation>
    <scope>NUCLEOTIDE SEQUENCE [LARGE SCALE GENOMIC DNA]</scope>
    <source>
        <strain evidence="2 3">DSM 46144</strain>
    </source>
</reference>
<dbReference type="Pfam" id="PF00583">
    <property type="entry name" value="Acetyltransf_1"/>
    <property type="match status" value="1"/>
</dbReference>
<name>A0A1M7ILI3_9ACTN</name>
<accession>A0A1M7ILI3</accession>